<reference evidence="2 3" key="1">
    <citation type="submission" date="2018-04" db="EMBL/GenBank/DDBJ databases">
        <title>Denitrifier Microvirgula.</title>
        <authorList>
            <person name="Anderson E."/>
            <person name="Jang J."/>
            <person name="Ishii S."/>
        </authorList>
    </citation>
    <scope>NUCLEOTIDE SEQUENCE [LARGE SCALE GENOMIC DNA]</scope>
    <source>
        <strain evidence="2 3">BE2.4</strain>
    </source>
</reference>
<dbReference type="Proteomes" id="UP000244173">
    <property type="component" value="Chromosome"/>
</dbReference>
<accession>A0A2S0PBG2</accession>
<feature type="compositionally biased region" description="Polar residues" evidence="1">
    <location>
        <begin position="1"/>
        <end position="13"/>
    </location>
</feature>
<proteinExistence type="predicted"/>
<evidence type="ECO:0000313" key="2">
    <source>
        <dbReference type="EMBL" id="AVY94653.1"/>
    </source>
</evidence>
<name>A0A2S0PBG2_9NEIS</name>
<dbReference type="RefSeq" id="WP_107889509.1">
    <property type="nucleotide sequence ID" value="NZ_CP028519.1"/>
</dbReference>
<dbReference type="OrthoDB" id="9007202at2"/>
<sequence>MTFSVSTDGTPQSHGLLFPESGIPLDQAASDPAHFRQRLQGLRQEERQAIQWAMVGQPADVLQPVHKGMQVEAGLYATLNSHLADGIRLDPGEWSMMRDLSSALGRLPPVPGEYLRVVEYRDLAAIPWGTAIQVGDLVTNHPCFMSTTPDDSYAKWAVGEYACSAQPYALVFCRIGSATSGVPLWPGVDARPGDPSVVLFPRDACFLVKSIARAQATGQAFPAMRIGVVLEQVASGQPLRNLHSGEPVRVRTPW</sequence>
<feature type="region of interest" description="Disordered" evidence="1">
    <location>
        <begin position="1"/>
        <end position="22"/>
    </location>
</feature>
<gene>
    <name evidence="2" type="ORF">DAI18_11850</name>
</gene>
<protein>
    <recommendedName>
        <fullName evidence="4">ADP ribosyltransferase domain-containing protein</fullName>
    </recommendedName>
</protein>
<evidence type="ECO:0000313" key="3">
    <source>
        <dbReference type="Proteomes" id="UP000244173"/>
    </source>
</evidence>
<dbReference type="EMBL" id="CP028519">
    <property type="protein sequence ID" value="AVY94653.1"/>
    <property type="molecule type" value="Genomic_DNA"/>
</dbReference>
<evidence type="ECO:0000256" key="1">
    <source>
        <dbReference type="SAM" id="MobiDB-lite"/>
    </source>
</evidence>
<evidence type="ECO:0008006" key="4">
    <source>
        <dbReference type="Google" id="ProtNLM"/>
    </source>
</evidence>
<dbReference type="KEGG" id="maer:DAI18_11850"/>
<dbReference type="AlphaFoldDB" id="A0A2S0PBG2"/>
<dbReference type="Gene3D" id="3.90.176.10">
    <property type="entry name" value="Toxin ADP-ribosyltransferase, Chain A, domain 1"/>
    <property type="match status" value="1"/>
</dbReference>
<organism evidence="2 3">
    <name type="scientific">Microvirgula aerodenitrificans</name>
    <dbReference type="NCBI Taxonomy" id="57480"/>
    <lineage>
        <taxon>Bacteria</taxon>
        <taxon>Pseudomonadati</taxon>
        <taxon>Pseudomonadota</taxon>
        <taxon>Betaproteobacteria</taxon>
        <taxon>Neisseriales</taxon>
        <taxon>Aquaspirillaceae</taxon>
        <taxon>Microvirgula</taxon>
    </lineage>
</organism>
<keyword evidence="3" id="KW-1185">Reference proteome</keyword>